<dbReference type="RefSeq" id="WP_267265095.1">
    <property type="nucleotide sequence ID" value="NZ_JAOVZW010000008.1"/>
</dbReference>
<organism evidence="2 3">
    <name type="scientific">Chryseobacterium formosus</name>
    <dbReference type="NCBI Taxonomy" id="1537363"/>
    <lineage>
        <taxon>Bacteria</taxon>
        <taxon>Pseudomonadati</taxon>
        <taxon>Bacteroidota</taxon>
        <taxon>Flavobacteriia</taxon>
        <taxon>Flavobacteriales</taxon>
        <taxon>Weeksellaceae</taxon>
        <taxon>Chryseobacterium group</taxon>
        <taxon>Chryseobacterium</taxon>
    </lineage>
</organism>
<gene>
    <name evidence="2" type="ORF">OF897_07600</name>
</gene>
<reference evidence="2" key="1">
    <citation type="submission" date="2022-10" db="EMBL/GenBank/DDBJ databases">
        <title>Chryseobacterium sp. nov., a novel bacterial species.</title>
        <authorList>
            <person name="Cao Y."/>
        </authorList>
    </citation>
    <scope>NUCLEOTIDE SEQUENCE</scope>
    <source>
        <strain evidence="2">CCTCC AB2015118</strain>
    </source>
</reference>
<keyword evidence="3" id="KW-1185">Reference proteome</keyword>
<evidence type="ECO:0000256" key="1">
    <source>
        <dbReference type="SAM" id="Coils"/>
    </source>
</evidence>
<sequence length="194" mass="22808">MNEYEKFYIEYGKFIIHFENINFQLSYYIRKICTSNNMFSEEDRRIDILLEGLTANPLLSKFKSIFLTTELSKNLELRNLVDRFVKNFIKVIEIRNFLAHGTFFLGDPHGNVENFEVRKPKLGSKGYQQNVNIISIQSLEKLNKDIQKLENFISNLKIYVANIEKEHTVAIYNEMKSVLENLDISLNILNKSID</sequence>
<comment type="caution">
    <text evidence="2">The sequence shown here is derived from an EMBL/GenBank/DDBJ whole genome shotgun (WGS) entry which is preliminary data.</text>
</comment>
<evidence type="ECO:0008006" key="4">
    <source>
        <dbReference type="Google" id="ProtNLM"/>
    </source>
</evidence>
<evidence type="ECO:0000313" key="2">
    <source>
        <dbReference type="EMBL" id="MCX8523787.1"/>
    </source>
</evidence>
<protein>
    <recommendedName>
        <fullName evidence="4">Cthe-2314-like HEPN domain-containing protein</fullName>
    </recommendedName>
</protein>
<dbReference type="EMBL" id="JAOVZW010000008">
    <property type="protein sequence ID" value="MCX8523787.1"/>
    <property type="molecule type" value="Genomic_DNA"/>
</dbReference>
<feature type="coiled-coil region" evidence="1">
    <location>
        <begin position="139"/>
        <end position="166"/>
    </location>
</feature>
<dbReference type="Proteomes" id="UP001073122">
    <property type="component" value="Unassembled WGS sequence"/>
</dbReference>
<evidence type="ECO:0000313" key="3">
    <source>
        <dbReference type="Proteomes" id="UP001073122"/>
    </source>
</evidence>
<name>A0ABT3XQI8_9FLAO</name>
<proteinExistence type="predicted"/>
<keyword evidence="1" id="KW-0175">Coiled coil</keyword>
<accession>A0ABT3XQI8</accession>